<accession>M3A3K7</accession>
<dbReference type="InterPro" id="IPR019533">
    <property type="entry name" value="Peptidase_S26"/>
</dbReference>
<evidence type="ECO:0000256" key="6">
    <source>
        <dbReference type="ARBA" id="ARBA00022801"/>
    </source>
</evidence>
<dbReference type="PROSITE" id="PS00760">
    <property type="entry name" value="SPASE_I_2"/>
    <property type="match status" value="1"/>
</dbReference>
<evidence type="ECO:0000256" key="5">
    <source>
        <dbReference type="ARBA" id="ARBA00022792"/>
    </source>
</evidence>
<dbReference type="OrthoDB" id="10261637at2759"/>
<dbReference type="GO" id="GO:0006465">
    <property type="term" value="P:signal peptide processing"/>
    <property type="evidence" value="ECO:0007669"/>
    <property type="project" value="InterPro"/>
</dbReference>
<evidence type="ECO:0000256" key="11">
    <source>
        <dbReference type="PIRSR" id="PIRSR600223-1"/>
    </source>
</evidence>
<evidence type="ECO:0000313" key="14">
    <source>
        <dbReference type="EMBL" id="EME85674.1"/>
    </source>
</evidence>
<dbReference type="eggNOG" id="KOG1568">
    <property type="taxonomic scope" value="Eukaryota"/>
</dbReference>
<keyword evidence="6 12" id="KW-0378">Hydrolase</keyword>
<dbReference type="Gene3D" id="2.10.109.10">
    <property type="entry name" value="Umud Fragment, subunit A"/>
    <property type="match status" value="1"/>
</dbReference>
<dbReference type="GeneID" id="19332038"/>
<keyword evidence="9" id="KW-0472">Membrane</keyword>
<evidence type="ECO:0000256" key="7">
    <source>
        <dbReference type="ARBA" id="ARBA00022989"/>
    </source>
</evidence>
<dbReference type="Proteomes" id="UP000016932">
    <property type="component" value="Unassembled WGS sequence"/>
</dbReference>
<dbReference type="PROSITE" id="PS00501">
    <property type="entry name" value="SPASE_I_1"/>
    <property type="match status" value="1"/>
</dbReference>
<evidence type="ECO:0000256" key="2">
    <source>
        <dbReference type="ARBA" id="ARBA00007066"/>
    </source>
</evidence>
<dbReference type="VEuPathDB" id="FungiDB:MYCFIDRAFT_161314"/>
<feature type="domain" description="Peptidase S26" evidence="13">
    <location>
        <begin position="17"/>
        <end position="105"/>
    </location>
</feature>
<keyword evidence="15" id="KW-1185">Reference proteome</keyword>
<dbReference type="CDD" id="cd06530">
    <property type="entry name" value="S26_SPase_I"/>
    <property type="match status" value="1"/>
</dbReference>
<dbReference type="SUPFAM" id="SSF51306">
    <property type="entry name" value="LexA/Signal peptidase"/>
    <property type="match status" value="1"/>
</dbReference>
<name>M3A3K7_PSEFD</name>
<evidence type="ECO:0000313" key="15">
    <source>
        <dbReference type="Proteomes" id="UP000016932"/>
    </source>
</evidence>
<comment type="subcellular location">
    <subcellularLocation>
        <location evidence="1">Mitochondrion inner membrane</location>
        <topology evidence="1">Single-pass membrane protein</topology>
    </subcellularLocation>
</comment>
<comment type="similarity">
    <text evidence="2">Belongs to the peptidase S26 family. IMP2 subfamily.</text>
</comment>
<evidence type="ECO:0000256" key="10">
    <source>
        <dbReference type="ARBA" id="ARBA00047037"/>
    </source>
</evidence>
<dbReference type="InterPro" id="IPR019756">
    <property type="entry name" value="Pept_S26A_signal_pept_1_Ser-AS"/>
</dbReference>
<keyword evidence="5 12" id="KW-0999">Mitochondrion inner membrane</keyword>
<dbReference type="InterPro" id="IPR019757">
    <property type="entry name" value="Pept_S26A_signal_pept_1_Lys-AS"/>
</dbReference>
<sequence length="167" mass="18654">MSSYGIGTIGRFFKYTVLPFQMAVCTTIFINDSVVEVASVNGDSMHPTLSPDYSKDGSRDYVIWKKWNATKNLQRGDIVLFHSLQNPENLSIKRVVALGGDTVVLDPKRRPEEEIPEGHVWVEGDNWRSTHDSNAYGPISKSSVLGKAIGIFKPFGQFGSKPWEGYK</sequence>
<keyword evidence="3 12" id="KW-0645">Protease</keyword>
<evidence type="ECO:0000256" key="4">
    <source>
        <dbReference type="ARBA" id="ARBA00022692"/>
    </source>
</evidence>
<dbReference type="GO" id="GO:0006627">
    <property type="term" value="P:protein processing involved in protein targeting to mitochondrion"/>
    <property type="evidence" value="ECO:0007669"/>
    <property type="project" value="EnsemblFungi"/>
</dbReference>
<dbReference type="NCBIfam" id="TIGR02227">
    <property type="entry name" value="sigpep_I_bact"/>
    <property type="match status" value="1"/>
</dbReference>
<dbReference type="InterPro" id="IPR036286">
    <property type="entry name" value="LexA/Signal_pep-like_sf"/>
</dbReference>
<evidence type="ECO:0000259" key="13">
    <source>
        <dbReference type="Pfam" id="PF10502"/>
    </source>
</evidence>
<proteinExistence type="inferred from homology"/>
<protein>
    <recommendedName>
        <fullName evidence="12">Mitochondrial inner membrane protease subunit</fullName>
        <ecNumber evidence="12">3.4.21.-</ecNumber>
    </recommendedName>
</protein>
<evidence type="ECO:0000256" key="9">
    <source>
        <dbReference type="ARBA" id="ARBA00023136"/>
    </source>
</evidence>
<gene>
    <name evidence="14" type="ORF">MYCFIDRAFT_161314</name>
</gene>
<organism evidence="14 15">
    <name type="scientific">Pseudocercospora fijiensis (strain CIRAD86)</name>
    <name type="common">Black leaf streak disease fungus</name>
    <name type="synonym">Mycosphaerella fijiensis</name>
    <dbReference type="NCBI Taxonomy" id="383855"/>
    <lineage>
        <taxon>Eukaryota</taxon>
        <taxon>Fungi</taxon>
        <taxon>Dikarya</taxon>
        <taxon>Ascomycota</taxon>
        <taxon>Pezizomycotina</taxon>
        <taxon>Dothideomycetes</taxon>
        <taxon>Dothideomycetidae</taxon>
        <taxon>Mycosphaerellales</taxon>
        <taxon>Mycosphaerellaceae</taxon>
        <taxon>Pseudocercospora</taxon>
    </lineage>
</organism>
<feature type="active site" evidence="11">
    <location>
        <position position="93"/>
    </location>
</feature>
<dbReference type="EC" id="3.4.21.-" evidence="12"/>
<evidence type="ECO:0000256" key="3">
    <source>
        <dbReference type="ARBA" id="ARBA00022670"/>
    </source>
</evidence>
<dbReference type="GO" id="GO:0004252">
    <property type="term" value="F:serine-type endopeptidase activity"/>
    <property type="evidence" value="ECO:0007669"/>
    <property type="project" value="InterPro"/>
</dbReference>
<evidence type="ECO:0000256" key="1">
    <source>
        <dbReference type="ARBA" id="ARBA00004434"/>
    </source>
</evidence>
<dbReference type="PANTHER" id="PTHR46041">
    <property type="entry name" value="MITOCHONDRIAL INNER MEMBRANE PROTEASE SUBUNIT 2"/>
    <property type="match status" value="1"/>
</dbReference>
<reference evidence="14 15" key="1">
    <citation type="journal article" date="2012" name="PLoS Pathog.">
        <title>Diverse lifestyles and strategies of plant pathogenesis encoded in the genomes of eighteen Dothideomycetes fungi.</title>
        <authorList>
            <person name="Ohm R.A."/>
            <person name="Feau N."/>
            <person name="Henrissat B."/>
            <person name="Schoch C.L."/>
            <person name="Horwitz B.A."/>
            <person name="Barry K.W."/>
            <person name="Condon B.J."/>
            <person name="Copeland A.C."/>
            <person name="Dhillon B."/>
            <person name="Glaser F."/>
            <person name="Hesse C.N."/>
            <person name="Kosti I."/>
            <person name="LaButti K."/>
            <person name="Lindquist E.A."/>
            <person name="Lucas S."/>
            <person name="Salamov A.A."/>
            <person name="Bradshaw R.E."/>
            <person name="Ciuffetti L."/>
            <person name="Hamelin R.C."/>
            <person name="Kema G.H.J."/>
            <person name="Lawrence C."/>
            <person name="Scott J.A."/>
            <person name="Spatafora J.W."/>
            <person name="Turgeon B.G."/>
            <person name="de Wit P.J.G.M."/>
            <person name="Zhong S."/>
            <person name="Goodwin S.B."/>
            <person name="Grigoriev I.V."/>
        </authorList>
    </citation>
    <scope>NUCLEOTIDE SEQUENCE [LARGE SCALE GENOMIC DNA]</scope>
    <source>
        <strain evidence="14 15">CIRAD86</strain>
    </source>
</reference>
<dbReference type="GO" id="GO:0042720">
    <property type="term" value="C:mitochondrial inner membrane peptidase complex"/>
    <property type="evidence" value="ECO:0007669"/>
    <property type="project" value="EnsemblFungi"/>
</dbReference>
<comment type="subunit">
    <text evidence="10">Component of the signal peptidase complex (SPC) composed of a catalytic subunit SEC11 and three accessory subunits SPC1, SPC2 and SPC3. The complex induces a local thinning of the ER membrane which is used to measure the length of the signal peptide (SP) h-region of protein substrates. This ensures the selectivity of the complex towards h-regions shorter than 18-20 amino acids. SPC associates with the translocon complex.</text>
</comment>
<dbReference type="Pfam" id="PF10502">
    <property type="entry name" value="Peptidase_S26"/>
    <property type="match status" value="2"/>
</dbReference>
<dbReference type="RefSeq" id="XP_007923205.1">
    <property type="nucleotide sequence ID" value="XM_007925014.1"/>
</dbReference>
<dbReference type="PANTHER" id="PTHR46041:SF2">
    <property type="entry name" value="MITOCHONDRIAL INNER MEMBRANE PROTEASE SUBUNIT 2"/>
    <property type="match status" value="1"/>
</dbReference>
<dbReference type="AlphaFoldDB" id="M3A3K7"/>
<dbReference type="STRING" id="383855.M3A3K7"/>
<keyword evidence="4" id="KW-0812">Transmembrane</keyword>
<feature type="non-terminal residue" evidence="14">
    <location>
        <position position="167"/>
    </location>
</feature>
<feature type="active site" evidence="11">
    <location>
        <position position="44"/>
    </location>
</feature>
<dbReference type="InterPro" id="IPR037730">
    <property type="entry name" value="IMP2"/>
</dbReference>
<evidence type="ECO:0000256" key="8">
    <source>
        <dbReference type="ARBA" id="ARBA00023128"/>
    </source>
</evidence>
<dbReference type="InterPro" id="IPR000223">
    <property type="entry name" value="Pept_S26A_signal_pept_1"/>
</dbReference>
<evidence type="ECO:0000256" key="12">
    <source>
        <dbReference type="RuleBase" id="RU362041"/>
    </source>
</evidence>
<keyword evidence="8 12" id="KW-0496">Mitochondrion</keyword>
<dbReference type="HOGENOM" id="CLU_028723_4_1_1"/>
<dbReference type="KEGG" id="pfj:MYCFIDRAFT_161314"/>
<dbReference type="EMBL" id="KB446556">
    <property type="protein sequence ID" value="EME85674.1"/>
    <property type="molecule type" value="Genomic_DNA"/>
</dbReference>
<dbReference type="PRINTS" id="PR00727">
    <property type="entry name" value="LEADERPTASE"/>
</dbReference>
<feature type="domain" description="Peptidase S26" evidence="13">
    <location>
        <begin position="110"/>
        <end position="150"/>
    </location>
</feature>
<keyword evidence="7" id="KW-1133">Transmembrane helix</keyword>